<dbReference type="Proteomes" id="UP000189681">
    <property type="component" value="Unassembled WGS sequence"/>
</dbReference>
<dbReference type="SUPFAM" id="SSF50969">
    <property type="entry name" value="YVTN repeat-like/Quinoprotein amine dehydrogenase"/>
    <property type="match status" value="1"/>
</dbReference>
<dbReference type="AlphaFoldDB" id="A0A1V4AP01"/>
<proteinExistence type="predicted"/>
<organism evidence="1 2">
    <name type="scientific">Candidatus Brocadia carolinensis</name>
    <dbReference type="NCBI Taxonomy" id="1004156"/>
    <lineage>
        <taxon>Bacteria</taxon>
        <taxon>Pseudomonadati</taxon>
        <taxon>Planctomycetota</taxon>
        <taxon>Candidatus Brocadiia</taxon>
        <taxon>Candidatus Brocadiales</taxon>
        <taxon>Candidatus Brocadiaceae</taxon>
        <taxon>Candidatus Brocadia</taxon>
    </lineage>
</organism>
<name>A0A1V4AP01_9BACT</name>
<evidence type="ECO:0000313" key="1">
    <source>
        <dbReference type="EMBL" id="OOP54856.1"/>
    </source>
</evidence>
<dbReference type="InterPro" id="IPR011044">
    <property type="entry name" value="Quino_amine_DH_bsu"/>
</dbReference>
<reference evidence="1 2" key="1">
    <citation type="journal article" date="2017" name="Water Res.">
        <title>Discovery and metagenomic analysis of an anammox bacterial enrichment related to Candidatus "Brocadia caroliniensis" in a full-scale glycerol-fed nitritation-denitritation separate centrate treatment process.</title>
        <authorList>
            <person name="Park H."/>
            <person name="Brotto A.C."/>
            <person name="van Loosdrecht M.C."/>
            <person name="Chandran K."/>
        </authorList>
    </citation>
    <scope>NUCLEOTIDE SEQUENCE [LARGE SCALE GENOMIC DNA]</scope>
    <source>
        <strain evidence="1">26THWARD</strain>
    </source>
</reference>
<evidence type="ECO:0000313" key="2">
    <source>
        <dbReference type="Proteomes" id="UP000189681"/>
    </source>
</evidence>
<comment type="caution">
    <text evidence="1">The sequence shown here is derived from an EMBL/GenBank/DDBJ whole genome shotgun (WGS) entry which is preliminary data.</text>
</comment>
<dbReference type="InterPro" id="IPR011042">
    <property type="entry name" value="6-blade_b-propeller_TolB-like"/>
</dbReference>
<accession>A0A1V4AP01</accession>
<dbReference type="EMBL" id="AYTS01000208">
    <property type="protein sequence ID" value="OOP54856.1"/>
    <property type="molecule type" value="Genomic_DNA"/>
</dbReference>
<sequence length="596" mass="63940">MWRLLLILEVVVGVFYGVAVFAEVKVEEQVVGPASKVIGTAISPRGTHLAALVPKGSRYAVWIDGVEGPKIDEYLGTGGIPMSPPGYGNLPFAWSDDGTRWAYLAKMGSEYVVMVNGKEFARGPISNEVGVRDLKFSAGGKHLLYCTFEKQGAEVRAVIDGKAGPVSGLQPEVVFSPDGTQWAYTGNEPGKYPEVKWAVVGERQVKHFGDNLEFTGNGHLVARTIGSGFQGLTLDGKPVIQVTNLQSVWVSKTGGMIAAVVMPKPNTPAVLTLNGKAVPGTEGCQVRAVHFSPDGKRFAAYCVTPAMTGHFMIIDGKKQQEYRAISNFQFSPDSSKAIYCTQTAAGNFLVIEDEESDAYPLLISPVIGGGGKRVGYIARNGAQTFVSVDGKLTERKNADILTFSPDASRYAYQVGDGFTGGLWLDGVEQTSFRVMSPQGGSPIQGATFVYMPGVGYQRKFEGRADNPLLVFSPDNKHYAAVGCPAGKPGEQGFVLDGKLIPTGQHTGNHWMPRFSPDSQHLFCVYQAPGGGFRLDADGQQAVTFAPDTICTLAGNWEFCSDGALTFVAVTDGTLKRYRVTAPNDTNLNTFLTKAVK</sequence>
<dbReference type="STRING" id="1004156.AYP45_18100"/>
<dbReference type="SUPFAM" id="SSF82171">
    <property type="entry name" value="DPP6 N-terminal domain-like"/>
    <property type="match status" value="1"/>
</dbReference>
<gene>
    <name evidence="1" type="ORF">AYP45_18100</name>
</gene>
<dbReference type="Gene3D" id="2.120.10.30">
    <property type="entry name" value="TolB, C-terminal domain"/>
    <property type="match status" value="2"/>
</dbReference>
<protein>
    <submittedName>
        <fullName evidence="1">Uncharacterized protein</fullName>
    </submittedName>
</protein>